<keyword evidence="2" id="KW-1185">Reference proteome</keyword>
<gene>
    <name evidence="1" type="ORF">LTS18_014971</name>
</gene>
<name>A0ACC3DYB5_9PEZI</name>
<protein>
    <submittedName>
        <fullName evidence="1">Uncharacterized protein</fullName>
    </submittedName>
</protein>
<proteinExistence type="predicted"/>
<sequence length="151" mass="15950">MISIPWPTAVITGPTLGGPGRSGPGVARPWPRVESVLEADDEVADDGVELLGLLPGKRDEEAGMGEATDEDSAVEEGMLDEVNTLEEVTLDKDGKIDEDIRVLLLLVTTVLDSVEDILIDDDTSCKEETGVLLLGVMLLLSAALLGKADEP</sequence>
<dbReference type="Proteomes" id="UP001186974">
    <property type="component" value="Unassembled WGS sequence"/>
</dbReference>
<dbReference type="EMBL" id="JAWDJW010000049">
    <property type="protein sequence ID" value="KAK3081854.1"/>
    <property type="molecule type" value="Genomic_DNA"/>
</dbReference>
<accession>A0ACC3DYB5</accession>
<organism evidence="1 2">
    <name type="scientific">Coniosporium uncinatum</name>
    <dbReference type="NCBI Taxonomy" id="93489"/>
    <lineage>
        <taxon>Eukaryota</taxon>
        <taxon>Fungi</taxon>
        <taxon>Dikarya</taxon>
        <taxon>Ascomycota</taxon>
        <taxon>Pezizomycotina</taxon>
        <taxon>Dothideomycetes</taxon>
        <taxon>Dothideomycetes incertae sedis</taxon>
        <taxon>Coniosporium</taxon>
    </lineage>
</organism>
<reference evidence="1" key="1">
    <citation type="submission" date="2024-09" db="EMBL/GenBank/DDBJ databases">
        <title>Black Yeasts Isolated from many extreme environments.</title>
        <authorList>
            <person name="Coleine C."/>
            <person name="Stajich J.E."/>
            <person name="Selbmann L."/>
        </authorList>
    </citation>
    <scope>NUCLEOTIDE SEQUENCE</scope>
    <source>
        <strain evidence="1">CCFEE 5737</strain>
    </source>
</reference>
<comment type="caution">
    <text evidence="1">The sequence shown here is derived from an EMBL/GenBank/DDBJ whole genome shotgun (WGS) entry which is preliminary data.</text>
</comment>
<evidence type="ECO:0000313" key="1">
    <source>
        <dbReference type="EMBL" id="KAK3081854.1"/>
    </source>
</evidence>
<evidence type="ECO:0000313" key="2">
    <source>
        <dbReference type="Proteomes" id="UP001186974"/>
    </source>
</evidence>